<name>A0A978UQT1_ZIZJJ</name>
<comment type="caution">
    <text evidence="1">The sequence shown here is derived from an EMBL/GenBank/DDBJ whole genome shotgun (WGS) entry which is preliminary data.</text>
</comment>
<evidence type="ECO:0000313" key="2">
    <source>
        <dbReference type="Proteomes" id="UP000813462"/>
    </source>
</evidence>
<dbReference type="EMBL" id="JAEACU010000009">
    <property type="protein sequence ID" value="KAH7517231.1"/>
    <property type="molecule type" value="Genomic_DNA"/>
</dbReference>
<dbReference type="PANTHER" id="PTHR33879">
    <property type="entry name" value="17.6 KDA CLASS II HEAT SHOCK PROTEIN-RELATED"/>
    <property type="match status" value="1"/>
</dbReference>
<dbReference type="AlphaFoldDB" id="A0A978UQT1"/>
<gene>
    <name evidence="1" type="ORF">FEM48_Zijuj09G0041000</name>
</gene>
<proteinExistence type="predicted"/>
<evidence type="ECO:0008006" key="3">
    <source>
        <dbReference type="Google" id="ProtNLM"/>
    </source>
</evidence>
<reference evidence="1" key="1">
    <citation type="journal article" date="2021" name="Front. Plant Sci.">
        <title>Chromosome-Scale Genome Assembly for Chinese Sour Jujube and Insights Into Its Genome Evolution and Domestication Signature.</title>
        <authorList>
            <person name="Shen L.-Y."/>
            <person name="Luo H."/>
            <person name="Wang X.-L."/>
            <person name="Wang X.-M."/>
            <person name="Qiu X.-J."/>
            <person name="Liu H."/>
            <person name="Zhou S.-S."/>
            <person name="Jia K.-H."/>
            <person name="Nie S."/>
            <person name="Bao Y.-T."/>
            <person name="Zhang R.-G."/>
            <person name="Yun Q.-Z."/>
            <person name="Chai Y.-H."/>
            <person name="Lu J.-Y."/>
            <person name="Li Y."/>
            <person name="Zhao S.-W."/>
            <person name="Mao J.-F."/>
            <person name="Jia S.-G."/>
            <person name="Mao Y.-M."/>
        </authorList>
    </citation>
    <scope>NUCLEOTIDE SEQUENCE</scope>
    <source>
        <strain evidence="1">AT0</strain>
        <tissue evidence="1">Leaf</tissue>
    </source>
</reference>
<dbReference type="PANTHER" id="PTHR33879:SF18">
    <property type="entry name" value="SHSP DOMAIN-CONTAINING PROTEIN"/>
    <property type="match status" value="1"/>
</dbReference>
<organism evidence="1 2">
    <name type="scientific">Ziziphus jujuba var. spinosa</name>
    <dbReference type="NCBI Taxonomy" id="714518"/>
    <lineage>
        <taxon>Eukaryota</taxon>
        <taxon>Viridiplantae</taxon>
        <taxon>Streptophyta</taxon>
        <taxon>Embryophyta</taxon>
        <taxon>Tracheophyta</taxon>
        <taxon>Spermatophyta</taxon>
        <taxon>Magnoliopsida</taxon>
        <taxon>eudicotyledons</taxon>
        <taxon>Gunneridae</taxon>
        <taxon>Pentapetalae</taxon>
        <taxon>rosids</taxon>
        <taxon>fabids</taxon>
        <taxon>Rosales</taxon>
        <taxon>Rhamnaceae</taxon>
        <taxon>Paliureae</taxon>
        <taxon>Ziziphus</taxon>
    </lineage>
</organism>
<evidence type="ECO:0000313" key="1">
    <source>
        <dbReference type="EMBL" id="KAH7517231.1"/>
    </source>
</evidence>
<protein>
    <recommendedName>
        <fullName evidence="3">SHSP domain-containing protein</fullName>
    </recommendedName>
</protein>
<accession>A0A978UQT1</accession>
<dbReference type="Proteomes" id="UP000813462">
    <property type="component" value="Unassembled WGS sequence"/>
</dbReference>
<sequence>MMKVHPALKKRNIASPYDVASSSTLKKLRKLPHVFAKVLQLPFHSNADVSVQETSDSFRFTVATTRDSTHAGFRAHAVEIYPGVIKINVVRGTDSADVSVDDQLNLWRYRLPASTKPEMASARCNGQELVVIVPKEVNSEDMIGLKDQEDGEVRGEENGKVIMVQ</sequence>